<dbReference type="InterPro" id="IPR000620">
    <property type="entry name" value="EamA_dom"/>
</dbReference>
<organism evidence="3">
    <name type="scientific">hydrothermal vent metagenome</name>
    <dbReference type="NCBI Taxonomy" id="652676"/>
    <lineage>
        <taxon>unclassified sequences</taxon>
        <taxon>metagenomes</taxon>
        <taxon>ecological metagenomes</taxon>
    </lineage>
</organism>
<accession>A0A3B0SPS3</accession>
<dbReference type="SUPFAM" id="SSF103481">
    <property type="entry name" value="Multidrug resistance efflux transporter EmrE"/>
    <property type="match status" value="2"/>
</dbReference>
<dbReference type="Pfam" id="PF00892">
    <property type="entry name" value="EamA"/>
    <property type="match status" value="2"/>
</dbReference>
<feature type="transmembrane region" description="Helical" evidence="1">
    <location>
        <begin position="280"/>
        <end position="298"/>
    </location>
</feature>
<proteinExistence type="predicted"/>
<feature type="domain" description="EamA" evidence="2">
    <location>
        <begin position="8"/>
        <end position="140"/>
    </location>
</feature>
<evidence type="ECO:0000256" key="1">
    <source>
        <dbReference type="SAM" id="Phobius"/>
    </source>
</evidence>
<feature type="transmembrane region" description="Helical" evidence="1">
    <location>
        <begin position="256"/>
        <end position="273"/>
    </location>
</feature>
<sequence length="299" mass="31442">MDTLWIPITLAAATFQVLRTSRQHQLRSVLSTTAAGFVRYLYATPLVIGMAVLIFGPLGHQLPAAPRRFWLIITAAGLTQIFGTVALLTAFKLRDFSIGTVYSKSEVLLVGVVSAFGLGEPLTAAGWAGAGIVTVGVAWLASRGSIVALLRRAGDRAALAGIAAAGSFAVAAVGIRGAALSLSTAPAFDRALVTLTVMLTIQTIGNGVYFAITDRREITAALGAWRDAIPVGVLSLLGSIGWAWAVTLENAAKVRTLGQVELVIVFLIGKFWLHERHNTSEYLASALVLIGVTVVTMFG</sequence>
<feature type="transmembrane region" description="Helical" evidence="1">
    <location>
        <begin position="125"/>
        <end position="150"/>
    </location>
</feature>
<feature type="transmembrane region" description="Helical" evidence="1">
    <location>
        <begin position="191"/>
        <end position="212"/>
    </location>
</feature>
<feature type="transmembrane region" description="Helical" evidence="1">
    <location>
        <begin position="69"/>
        <end position="89"/>
    </location>
</feature>
<dbReference type="EMBL" id="UOEK01000354">
    <property type="protein sequence ID" value="VAW06460.1"/>
    <property type="molecule type" value="Genomic_DNA"/>
</dbReference>
<keyword evidence="1" id="KW-1133">Transmembrane helix</keyword>
<reference evidence="3" key="1">
    <citation type="submission" date="2018-06" db="EMBL/GenBank/DDBJ databases">
        <authorList>
            <person name="Zhirakovskaya E."/>
        </authorList>
    </citation>
    <scope>NUCLEOTIDE SEQUENCE</scope>
</reference>
<feature type="transmembrane region" description="Helical" evidence="1">
    <location>
        <begin position="157"/>
        <end position="179"/>
    </location>
</feature>
<feature type="transmembrane region" description="Helical" evidence="1">
    <location>
        <begin position="37"/>
        <end position="57"/>
    </location>
</feature>
<protein>
    <recommendedName>
        <fullName evidence="2">EamA domain-containing protein</fullName>
    </recommendedName>
</protein>
<feature type="transmembrane region" description="Helical" evidence="1">
    <location>
        <begin position="101"/>
        <end position="119"/>
    </location>
</feature>
<evidence type="ECO:0000313" key="3">
    <source>
        <dbReference type="EMBL" id="VAW06460.1"/>
    </source>
</evidence>
<dbReference type="InterPro" id="IPR037185">
    <property type="entry name" value="EmrE-like"/>
</dbReference>
<feature type="domain" description="EamA" evidence="2">
    <location>
        <begin position="158"/>
        <end position="296"/>
    </location>
</feature>
<dbReference type="AlphaFoldDB" id="A0A3B0SPS3"/>
<keyword evidence="1" id="KW-0812">Transmembrane</keyword>
<keyword evidence="1" id="KW-0472">Membrane</keyword>
<evidence type="ECO:0000259" key="2">
    <source>
        <dbReference type="Pfam" id="PF00892"/>
    </source>
</evidence>
<dbReference type="GO" id="GO:0016020">
    <property type="term" value="C:membrane"/>
    <property type="evidence" value="ECO:0007669"/>
    <property type="project" value="InterPro"/>
</dbReference>
<name>A0A3B0SPS3_9ZZZZ</name>
<gene>
    <name evidence="3" type="ORF">MNBD_ACTINO02-90</name>
</gene>
<feature type="transmembrane region" description="Helical" evidence="1">
    <location>
        <begin position="224"/>
        <end position="244"/>
    </location>
</feature>